<dbReference type="Proteomes" id="UP000284177">
    <property type="component" value="Unassembled WGS sequence"/>
</dbReference>
<evidence type="ECO:0000313" key="4">
    <source>
        <dbReference type="Proteomes" id="UP000284177"/>
    </source>
</evidence>
<dbReference type="InterPro" id="IPR017853">
    <property type="entry name" value="GH"/>
</dbReference>
<keyword evidence="4" id="KW-1185">Reference proteome</keyword>
<evidence type="ECO:0008006" key="5">
    <source>
        <dbReference type="Google" id="ProtNLM"/>
    </source>
</evidence>
<reference evidence="3 4" key="1">
    <citation type="submission" date="2016-08" db="EMBL/GenBank/DDBJ databases">
        <title>Novel Firmicutes and Novel Genomes.</title>
        <authorList>
            <person name="Poppleton D.I."/>
            <person name="Gribaldo S."/>
        </authorList>
    </citation>
    <scope>NUCLEOTIDE SEQUENCE [LARGE SCALE GENOMIC DNA]</scope>
    <source>
        <strain evidence="3 4">CTT3</strain>
    </source>
</reference>
<evidence type="ECO:0000313" key="3">
    <source>
        <dbReference type="EMBL" id="RKD32252.1"/>
    </source>
</evidence>
<dbReference type="SUPFAM" id="SSF50891">
    <property type="entry name" value="Cyclophilin-like"/>
    <property type="match status" value="1"/>
</dbReference>
<dbReference type="PANTHER" id="PTHR38435">
    <property type="match status" value="1"/>
</dbReference>
<gene>
    <name evidence="3" type="ORF">BET03_02770</name>
</gene>
<dbReference type="Gene3D" id="3.20.20.70">
    <property type="entry name" value="Aldolase class I"/>
    <property type="match status" value="1"/>
</dbReference>
<dbReference type="InterPro" id="IPR029000">
    <property type="entry name" value="Cyclophilin-like_dom_sf"/>
</dbReference>
<dbReference type="InterPro" id="IPR013785">
    <property type="entry name" value="Aldolase_TIM"/>
</dbReference>
<name>A0A419T466_9FIRM</name>
<organism evidence="3 4">
    <name type="scientific">Thermohalobacter berrensis</name>
    <dbReference type="NCBI Taxonomy" id="99594"/>
    <lineage>
        <taxon>Bacteria</taxon>
        <taxon>Bacillati</taxon>
        <taxon>Bacillota</taxon>
        <taxon>Tissierellia</taxon>
        <taxon>Tissierellales</taxon>
        <taxon>Thermohalobacteraceae</taxon>
        <taxon>Thermohalobacter</taxon>
    </lineage>
</organism>
<dbReference type="AlphaFoldDB" id="A0A419T466"/>
<dbReference type="EMBL" id="MCIB01000012">
    <property type="protein sequence ID" value="RKD32252.1"/>
    <property type="molecule type" value="Genomic_DNA"/>
</dbReference>
<dbReference type="Gene3D" id="2.40.100.10">
    <property type="entry name" value="Cyclophilin-like"/>
    <property type="match status" value="1"/>
</dbReference>
<dbReference type="PANTHER" id="PTHR38435:SF2">
    <property type="entry name" value="DUF871 DOMAIN-CONTAINING PROTEIN"/>
    <property type="match status" value="1"/>
</dbReference>
<accession>A0A419T466</accession>
<feature type="domain" description="6-phospho-N-acetylmuramidase C-terminal" evidence="1">
    <location>
        <begin position="244"/>
        <end position="355"/>
    </location>
</feature>
<dbReference type="Pfam" id="PF05913">
    <property type="entry name" value="MupG_C"/>
    <property type="match status" value="1"/>
</dbReference>
<protein>
    <recommendedName>
        <fullName evidence="5">Cell surface protein</fullName>
    </recommendedName>
</protein>
<dbReference type="InterPro" id="IPR043894">
    <property type="entry name" value="MupG_C"/>
</dbReference>
<evidence type="ECO:0000259" key="1">
    <source>
        <dbReference type="Pfam" id="PF05913"/>
    </source>
</evidence>
<dbReference type="Pfam" id="PF19200">
    <property type="entry name" value="MupG_N"/>
    <property type="match status" value="1"/>
</dbReference>
<dbReference type="SUPFAM" id="SSF51445">
    <property type="entry name" value="(Trans)glycosidases"/>
    <property type="match status" value="1"/>
</dbReference>
<feature type="domain" description="6-phospho-N-acetylmuramidase N-terminal" evidence="2">
    <location>
        <begin position="4"/>
        <end position="234"/>
    </location>
</feature>
<dbReference type="RefSeq" id="WP_120168632.1">
    <property type="nucleotide sequence ID" value="NZ_MCIB01000012.1"/>
</dbReference>
<evidence type="ECO:0000259" key="2">
    <source>
        <dbReference type="Pfam" id="PF19200"/>
    </source>
</evidence>
<dbReference type="InterPro" id="IPR008589">
    <property type="entry name" value="MupG"/>
</dbReference>
<proteinExistence type="predicted"/>
<comment type="caution">
    <text evidence="3">The sequence shown here is derived from an EMBL/GenBank/DDBJ whole genome shotgun (WGS) entry which is preliminary data.</text>
</comment>
<dbReference type="InterPro" id="IPR043797">
    <property type="entry name" value="MupG_N"/>
</dbReference>
<dbReference type="OrthoDB" id="5809921at2"/>
<sequence>MTKGISIYLGLDYGLDENLKLIEKAYKKGFKRIFTSLHIPEANYKRFLKEFNEIVKTSNKYNMEIIADISPRTFKYLGCDANDLKLLKEKGIYGIRTDFGFTEKEIASFSRNDYGLKIEINASTITEDFIKKLEGFGANFNNILASHNYYPRPNTGLSKKTLLEKNNILRKYEIEIGAFIPSQNNPRAPIYEGLPTLEEHRNLRADICAKHLFVLGIDSVIFGDGIPSDKELKLVGGIDKDILNLRIKLLNPTDMEKKILSLEHTNRIDEARDVIRSTVGRNIVTDIEKFYPHDNLERNFGYVTIDNKKYKRYCGELQIPKKELPPDERVNVVGEIVEEEKFLINYIKGNTKFKFTVEEEK</sequence>